<gene>
    <name evidence="2" type="ORF">NCTC10588_02962</name>
</gene>
<feature type="transmembrane region" description="Helical" evidence="1">
    <location>
        <begin position="26"/>
        <end position="46"/>
    </location>
</feature>
<evidence type="ECO:0000313" key="3">
    <source>
        <dbReference type="Proteomes" id="UP000254876"/>
    </source>
</evidence>
<sequence length="52" mass="5698">MNLSKLNVQELSATEQRNVEGGFPPVVLAAWAAMVAIDCALVKIYADHQQKK</sequence>
<organism evidence="2 3">
    <name type="scientific">Elizabethkingia anophelis</name>
    <dbReference type="NCBI Taxonomy" id="1117645"/>
    <lineage>
        <taxon>Bacteria</taxon>
        <taxon>Pseudomonadati</taxon>
        <taxon>Bacteroidota</taxon>
        <taxon>Flavobacteriia</taxon>
        <taxon>Flavobacteriales</taxon>
        <taxon>Weeksellaceae</taxon>
        <taxon>Elizabethkingia</taxon>
    </lineage>
</organism>
<keyword evidence="1" id="KW-0472">Membrane</keyword>
<dbReference type="AlphaFoldDB" id="A0A7Z7LXR6"/>
<dbReference type="GeneID" id="56686557"/>
<protein>
    <recommendedName>
        <fullName evidence="4">Class IIb bacteriocin, lactobin A/cerein 7B family</fullName>
    </recommendedName>
</protein>
<evidence type="ECO:0000256" key="1">
    <source>
        <dbReference type="SAM" id="Phobius"/>
    </source>
</evidence>
<dbReference type="RefSeq" id="WP_153301278.1">
    <property type="nucleotide sequence ID" value="NZ_CP016370.1"/>
</dbReference>
<keyword evidence="1" id="KW-0812">Transmembrane</keyword>
<evidence type="ECO:0008006" key="4">
    <source>
        <dbReference type="Google" id="ProtNLM"/>
    </source>
</evidence>
<evidence type="ECO:0000313" key="2">
    <source>
        <dbReference type="EMBL" id="STD09168.1"/>
    </source>
</evidence>
<proteinExistence type="predicted"/>
<reference evidence="2 3" key="1">
    <citation type="submission" date="2018-06" db="EMBL/GenBank/DDBJ databases">
        <authorList>
            <consortium name="Pathogen Informatics"/>
            <person name="Doyle S."/>
        </authorList>
    </citation>
    <scope>NUCLEOTIDE SEQUENCE [LARGE SCALE GENOMIC DNA]</scope>
    <source>
        <strain evidence="2 3">NCTC10588</strain>
    </source>
</reference>
<accession>A0A7Z7LXR6</accession>
<comment type="caution">
    <text evidence="2">The sequence shown here is derived from an EMBL/GenBank/DDBJ whole genome shotgun (WGS) entry which is preliminary data.</text>
</comment>
<dbReference type="Proteomes" id="UP000254876">
    <property type="component" value="Unassembled WGS sequence"/>
</dbReference>
<dbReference type="EMBL" id="UFYD01000001">
    <property type="protein sequence ID" value="STD09168.1"/>
    <property type="molecule type" value="Genomic_DNA"/>
</dbReference>
<keyword evidence="1" id="KW-1133">Transmembrane helix</keyword>
<name>A0A7Z7LXR6_9FLAO</name>